<comment type="caution">
    <text evidence="5">The sequence shown here is derived from an EMBL/GenBank/DDBJ whole genome shotgun (WGS) entry which is preliminary data.</text>
</comment>
<keyword evidence="6" id="KW-1185">Reference proteome</keyword>
<gene>
    <name evidence="5" type="ORF">F1189_31570</name>
</gene>
<organism evidence="5 6">
    <name type="scientific">Rhodovastum atsumiense</name>
    <dbReference type="NCBI Taxonomy" id="504468"/>
    <lineage>
        <taxon>Bacteria</taxon>
        <taxon>Pseudomonadati</taxon>
        <taxon>Pseudomonadota</taxon>
        <taxon>Alphaproteobacteria</taxon>
        <taxon>Acetobacterales</taxon>
        <taxon>Acetobacteraceae</taxon>
        <taxon>Rhodovastum</taxon>
    </lineage>
</organism>
<dbReference type="Pfam" id="PF13704">
    <property type="entry name" value="Glyco_tranf_2_4"/>
    <property type="match status" value="1"/>
</dbReference>
<keyword evidence="3" id="KW-0472">Membrane</keyword>
<dbReference type="InterPro" id="IPR029044">
    <property type="entry name" value="Nucleotide-diphossugar_trans"/>
</dbReference>
<proteinExistence type="predicted"/>
<evidence type="ECO:0000256" key="4">
    <source>
        <dbReference type="SAM" id="MobiDB-lite"/>
    </source>
</evidence>
<accession>A0A5M6IJ41</accession>
<evidence type="ECO:0000313" key="5">
    <source>
        <dbReference type="EMBL" id="KAA5607917.1"/>
    </source>
</evidence>
<dbReference type="Proteomes" id="UP000325255">
    <property type="component" value="Unassembled WGS sequence"/>
</dbReference>
<reference evidence="5 6" key="1">
    <citation type="submission" date="2019-09" db="EMBL/GenBank/DDBJ databases">
        <title>Genome sequence of Rhodovastum atsumiense, a diverse member of the Acetobacteraceae family of non-sulfur purple photosynthetic bacteria.</title>
        <authorList>
            <person name="Meyer T."/>
            <person name="Kyndt J."/>
        </authorList>
    </citation>
    <scope>NUCLEOTIDE SEQUENCE [LARGE SCALE GENOMIC DNA]</scope>
    <source>
        <strain evidence="5 6">DSM 21279</strain>
    </source>
</reference>
<evidence type="ECO:0000256" key="3">
    <source>
        <dbReference type="ARBA" id="ARBA00022989"/>
    </source>
</evidence>
<dbReference type="GO" id="GO:0016020">
    <property type="term" value="C:membrane"/>
    <property type="evidence" value="ECO:0007669"/>
    <property type="project" value="UniProtKB-SubCell"/>
</dbReference>
<dbReference type="GO" id="GO:0016757">
    <property type="term" value="F:glycosyltransferase activity"/>
    <property type="evidence" value="ECO:0007669"/>
    <property type="project" value="TreeGrafter"/>
</dbReference>
<dbReference type="OrthoDB" id="1997677at2"/>
<dbReference type="PANTHER" id="PTHR21461:SF69">
    <property type="entry name" value="GLYCOSYLTRANSFERASE FAMILY 92 PROTEIN"/>
    <property type="match status" value="1"/>
</dbReference>
<keyword evidence="2" id="KW-0812">Transmembrane</keyword>
<dbReference type="EMBL" id="VWPK01000133">
    <property type="protein sequence ID" value="KAA5607917.1"/>
    <property type="molecule type" value="Genomic_DNA"/>
</dbReference>
<protein>
    <submittedName>
        <fullName evidence="5">Glycosyltransferase family 2 protein</fullName>
    </submittedName>
</protein>
<dbReference type="GO" id="GO:0005737">
    <property type="term" value="C:cytoplasm"/>
    <property type="evidence" value="ECO:0007669"/>
    <property type="project" value="TreeGrafter"/>
</dbReference>
<dbReference type="AlphaFoldDB" id="A0A5M6IJ41"/>
<name>A0A5M6IJ41_9PROT</name>
<evidence type="ECO:0000256" key="1">
    <source>
        <dbReference type="ARBA" id="ARBA00004167"/>
    </source>
</evidence>
<keyword evidence="3" id="KW-1133">Transmembrane helix</keyword>
<dbReference type="PANTHER" id="PTHR21461">
    <property type="entry name" value="GLYCOSYLTRANSFERASE FAMILY 92 PROTEIN"/>
    <property type="match status" value="1"/>
</dbReference>
<evidence type="ECO:0000313" key="6">
    <source>
        <dbReference type="Proteomes" id="UP000325255"/>
    </source>
</evidence>
<dbReference type="Gene3D" id="3.90.550.10">
    <property type="entry name" value="Spore Coat Polysaccharide Biosynthesis Protein SpsA, Chain A"/>
    <property type="match status" value="1"/>
</dbReference>
<evidence type="ECO:0000256" key="2">
    <source>
        <dbReference type="ARBA" id="ARBA00022692"/>
    </source>
</evidence>
<sequence length="294" mass="33416">MNTKNDKMVSAIVAIMRNEGRYILEWVAYHRAIGFDKIVIYDNESTDNTSALCKRLMESGVIEYRFWSDPSNDSRNGPQILAYEHAAATINADWFAFLDADEFLVLESYDSVRDLISRAGSRGMPIALNWKIFGSSGCLHASDDLVMDRFTRCGTPDIHVNAHIKTLGPATILRDGARVHIHGWVLDKTRHFYVDAQGETVDVEGCTFVYPPRWKGALVNHYIVKSSEEFAEKQRRGSASKPPGDPNKYSRTQQYFQMYDRNESEDLTIMRFRAAVIEELNYLRGLMSPTTPVA</sequence>
<dbReference type="SUPFAM" id="SSF53448">
    <property type="entry name" value="Nucleotide-diphospho-sugar transferases"/>
    <property type="match status" value="1"/>
</dbReference>
<comment type="subcellular location">
    <subcellularLocation>
        <location evidence="1">Membrane</location>
        <topology evidence="1">Single-pass membrane protein</topology>
    </subcellularLocation>
</comment>
<dbReference type="RefSeq" id="WP_150045822.1">
    <property type="nucleotide sequence ID" value="NZ_OW485601.1"/>
</dbReference>
<keyword evidence="5" id="KW-0808">Transferase</keyword>
<feature type="region of interest" description="Disordered" evidence="4">
    <location>
        <begin position="232"/>
        <end position="251"/>
    </location>
</feature>